<proteinExistence type="predicted"/>
<evidence type="ECO:0000313" key="1">
    <source>
        <dbReference type="EMBL" id="NVF11892.1"/>
    </source>
</evidence>
<accession>A0ABX2NBP5</accession>
<dbReference type="RefSeq" id="WP_176269939.1">
    <property type="nucleotide sequence ID" value="NZ_JABVBA010000007.1"/>
</dbReference>
<sequence length="137" mass="16383">MDKNYIKFKALYYWSDEDNCYYAEVPSFESVFTDGNTVKDLETNLIEIMTLVIQDFIDDKKDYAKMLRENEEFENKDNNKNIMFISFFLPYEISKTKDIYKKKTLTIPVWLDILASQKNINFSRVLQEGLKQELKIN</sequence>
<keyword evidence="2" id="KW-1185">Reference proteome</keyword>
<protein>
    <submittedName>
        <fullName evidence="1">Type II toxin-antitoxin system HicB family antitoxin</fullName>
    </submittedName>
</protein>
<dbReference type="InterPro" id="IPR035069">
    <property type="entry name" value="TTHA1013/TTHA0281-like"/>
</dbReference>
<organism evidence="1 2">
    <name type="scientific">Anaerococcus faecalis</name>
    <dbReference type="NCBI Taxonomy" id="2742993"/>
    <lineage>
        <taxon>Bacteria</taxon>
        <taxon>Bacillati</taxon>
        <taxon>Bacillota</taxon>
        <taxon>Tissierellia</taxon>
        <taxon>Tissierellales</taxon>
        <taxon>Peptoniphilaceae</taxon>
        <taxon>Anaerococcus</taxon>
    </lineage>
</organism>
<dbReference type="Gene3D" id="3.30.160.250">
    <property type="match status" value="1"/>
</dbReference>
<comment type="caution">
    <text evidence="1">The sequence shown here is derived from an EMBL/GenBank/DDBJ whole genome shotgun (WGS) entry which is preliminary data.</text>
</comment>
<dbReference type="SUPFAM" id="SSF143100">
    <property type="entry name" value="TTHA1013/TTHA0281-like"/>
    <property type="match status" value="1"/>
</dbReference>
<dbReference type="Proteomes" id="UP000540919">
    <property type="component" value="Unassembled WGS sequence"/>
</dbReference>
<reference evidence="1 2" key="1">
    <citation type="submission" date="2020-06" db="EMBL/GenBank/DDBJ databases">
        <title>Anaerococcus sp. nov., isolated form swine feces.</title>
        <authorList>
            <person name="Yu S."/>
        </authorList>
    </citation>
    <scope>NUCLEOTIDE SEQUENCE [LARGE SCALE GENOMIC DNA]</scope>
    <source>
        <strain evidence="1 2">AGMB00486</strain>
    </source>
</reference>
<dbReference type="EMBL" id="JABVBA010000007">
    <property type="protein sequence ID" value="NVF11892.1"/>
    <property type="molecule type" value="Genomic_DNA"/>
</dbReference>
<gene>
    <name evidence="1" type="ORF">HV819_07860</name>
</gene>
<name>A0ABX2NBP5_9FIRM</name>
<evidence type="ECO:0000313" key="2">
    <source>
        <dbReference type="Proteomes" id="UP000540919"/>
    </source>
</evidence>